<proteinExistence type="predicted"/>
<reference evidence="2" key="2">
    <citation type="submission" date="2013-11" db="EMBL/GenBank/DDBJ databases">
        <title>The Genome Sequence of Phytophthora parasitica CJ05E6.</title>
        <authorList>
            <consortium name="The Broad Institute Genomics Platform"/>
            <person name="Russ C."/>
            <person name="Tyler B."/>
            <person name="Panabieres F."/>
            <person name="Shan W."/>
            <person name="Tripathy S."/>
            <person name="Grunwald N."/>
            <person name="Machado M."/>
            <person name="Johnson C.S."/>
            <person name="Arredondo F."/>
            <person name="Hong C."/>
            <person name="Coffey M."/>
            <person name="Young S.K."/>
            <person name="Zeng Q."/>
            <person name="Gargeya S."/>
            <person name="Fitzgerald M."/>
            <person name="Abouelleil A."/>
            <person name="Alvarado L."/>
            <person name="Chapman S.B."/>
            <person name="Gainer-Dewar J."/>
            <person name="Goldberg J."/>
            <person name="Griggs A."/>
            <person name="Gujja S."/>
            <person name="Hansen M."/>
            <person name="Howarth C."/>
            <person name="Imamovic A."/>
            <person name="Ireland A."/>
            <person name="Larimer J."/>
            <person name="McCowan C."/>
            <person name="Murphy C."/>
            <person name="Pearson M."/>
            <person name="Poon T.W."/>
            <person name="Priest M."/>
            <person name="Roberts A."/>
            <person name="Saif S."/>
            <person name="Shea T."/>
            <person name="Sykes S."/>
            <person name="Wortman J."/>
            <person name="Nusbaum C."/>
            <person name="Birren B."/>
        </authorList>
    </citation>
    <scope>NUCLEOTIDE SEQUENCE [LARGE SCALE GENOMIC DNA]</scope>
    <source>
        <strain evidence="2">CJ05E6</strain>
    </source>
</reference>
<gene>
    <name evidence="1" type="ORF">L915_15608</name>
    <name evidence="2" type="ORF">L916_15503</name>
</gene>
<dbReference type="EMBL" id="KI688230">
    <property type="protein sequence ID" value="ETK78339.1"/>
    <property type="molecule type" value="Genomic_DNA"/>
</dbReference>
<dbReference type="Proteomes" id="UP000053864">
    <property type="component" value="Unassembled WGS sequence"/>
</dbReference>
<organism evidence="2">
    <name type="scientific">Phytophthora nicotianae</name>
    <name type="common">Potato buckeye rot agent</name>
    <name type="synonym">Phytophthora parasitica</name>
    <dbReference type="NCBI Taxonomy" id="4792"/>
    <lineage>
        <taxon>Eukaryota</taxon>
        <taxon>Sar</taxon>
        <taxon>Stramenopiles</taxon>
        <taxon>Oomycota</taxon>
        <taxon>Peronosporomycetes</taxon>
        <taxon>Peronosporales</taxon>
        <taxon>Peronosporaceae</taxon>
        <taxon>Phytophthora</taxon>
    </lineage>
</organism>
<dbReference type="VEuPathDB" id="FungiDB:PPTG_15611"/>
<sequence>RINAHTTICASSPRFCWVLPFSSYSLDCSRAATNANPLNLSHRRDTQRHKGVERLLRPVTSDNESRMVPLPGVDAAIKAALPKLTRTDKLQLRFWLLWNERIDKVLNKLNLGANVESVLTNPKLRFLHYYITKLNQKSSNAAVTMADTLASKYGLVPVAKMLEKGKTSTGSSDVTKALAKELQLEQFTGWANMKLSPVDVYMKLELKSQYSTSLGGPVFEAWAGYVRKLNRGNDDTATSSMLKALKEVYGDRGAALLLFESKELFDPKKTVGKMRLTQYKTWMENGVDEKNFLKKALGSESLKPTVADEKILNEYLLFVKPYHKAHGARL</sequence>
<feature type="non-terminal residue" evidence="2">
    <location>
        <position position="1"/>
    </location>
</feature>
<reference evidence="1" key="1">
    <citation type="submission" date="2013-11" db="EMBL/GenBank/DDBJ databases">
        <title>The Genome Sequence of Phytophthora parasitica CJ02B3.</title>
        <authorList>
            <consortium name="The Broad Institute Genomics Platform"/>
            <person name="Russ C."/>
            <person name="Tyler B."/>
            <person name="Panabieres F."/>
            <person name="Shan W."/>
            <person name="Tripathy S."/>
            <person name="Grunwald N."/>
            <person name="Machado M."/>
            <person name="Johnson C.S."/>
            <person name="Arredondo F."/>
            <person name="Hong C."/>
            <person name="Coffey M."/>
            <person name="Young S.K."/>
            <person name="Zeng Q."/>
            <person name="Gargeya S."/>
            <person name="Fitzgerald M."/>
            <person name="Abouelleil A."/>
            <person name="Alvarado L."/>
            <person name="Chapman S.B."/>
            <person name="Gainer-Dewar J."/>
            <person name="Goldberg J."/>
            <person name="Griggs A."/>
            <person name="Gujja S."/>
            <person name="Hansen M."/>
            <person name="Howarth C."/>
            <person name="Imamovic A."/>
            <person name="Ireland A."/>
            <person name="Larimer J."/>
            <person name="McCowan C."/>
            <person name="Murphy C."/>
            <person name="Pearson M."/>
            <person name="Poon T.W."/>
            <person name="Priest M."/>
            <person name="Roberts A."/>
            <person name="Saif S."/>
            <person name="Shea T."/>
            <person name="Sykes S."/>
            <person name="Wortman J."/>
            <person name="Nusbaum C."/>
            <person name="Birren B."/>
        </authorList>
    </citation>
    <scope>NUCLEOTIDE SEQUENCE [LARGE SCALE GENOMIC DNA]</scope>
    <source>
        <strain evidence="1">CJ02B3</strain>
    </source>
</reference>
<dbReference type="EMBL" id="KI674992">
    <property type="protein sequence ID" value="ETL31771.1"/>
    <property type="molecule type" value="Genomic_DNA"/>
</dbReference>
<dbReference type="AlphaFoldDB" id="W2IC64"/>
<protein>
    <recommendedName>
        <fullName evidence="3">RxLR effector protein</fullName>
    </recommendedName>
</protein>
<dbReference type="Proteomes" id="UP000053236">
    <property type="component" value="Unassembled WGS sequence"/>
</dbReference>
<evidence type="ECO:0000313" key="2">
    <source>
        <dbReference type="EMBL" id="ETL31771.1"/>
    </source>
</evidence>
<evidence type="ECO:0000313" key="1">
    <source>
        <dbReference type="EMBL" id="ETK78339.1"/>
    </source>
</evidence>
<name>W2IC64_PHYNI</name>
<evidence type="ECO:0008006" key="3">
    <source>
        <dbReference type="Google" id="ProtNLM"/>
    </source>
</evidence>
<accession>W2IC64</accession>